<evidence type="ECO:0000256" key="1">
    <source>
        <dbReference type="ARBA" id="ARBA00022988"/>
    </source>
</evidence>
<dbReference type="InterPro" id="IPR038277">
    <property type="entry name" value="UreF_sf"/>
</dbReference>
<reference evidence="4 5" key="1">
    <citation type="journal article" date="2014" name="Genome Announc.">
        <title>Draft Genome Sequence of the Boron-Tolerant and Moderately Halotolerant Bacterium Gracilibacillus boraciitolerans JCM 21714T.</title>
        <authorList>
            <person name="Ahmed I."/>
            <person name="Oshima K."/>
            <person name="Suda W."/>
            <person name="Kitamura K."/>
            <person name="Iida T."/>
            <person name="Ohmori Y."/>
            <person name="Fujiwara T."/>
            <person name="Hattori M."/>
            <person name="Ohkuma M."/>
        </authorList>
    </citation>
    <scope>NUCLEOTIDE SEQUENCE [LARGE SCALE GENOMIC DNA]</scope>
    <source>
        <strain evidence="4 5">JCM 21714</strain>
    </source>
</reference>
<protein>
    <recommendedName>
        <fullName evidence="3">Urease accessory protein UreF</fullName>
    </recommendedName>
</protein>
<accession>W4VJ23</accession>
<dbReference type="AlphaFoldDB" id="W4VJ23"/>
<dbReference type="PANTHER" id="PTHR33620">
    <property type="entry name" value="UREASE ACCESSORY PROTEIN F"/>
    <property type="match status" value="1"/>
</dbReference>
<comment type="function">
    <text evidence="3">Required for maturation of urease via the functional incorporation of the urease nickel metallocenter.</text>
</comment>
<dbReference type="InterPro" id="IPR002639">
    <property type="entry name" value="UreF"/>
</dbReference>
<comment type="subunit">
    <text evidence="3">UreD, UreF and UreG form a complex that acts as a GTP-hydrolysis-dependent molecular chaperone, activating the urease apoprotein by helping to assemble the nickel containing metallocenter of UreC. The UreE protein probably delivers the nickel.</text>
</comment>
<dbReference type="GO" id="GO:0016151">
    <property type="term" value="F:nickel cation binding"/>
    <property type="evidence" value="ECO:0007669"/>
    <property type="project" value="UniProtKB-UniRule"/>
</dbReference>
<sequence>MSTTDSMKLLQLVHIHHSSFLKSQVAHAIGMEMYIRSKQINTKEDLASFCLSYISNYLVYNDAIIIKEIFRQLKKKDWEQVVYLAEIYNARKNVLELKKTSRQAGNRFLDRISSIHTSDLIEKWQEEIKDAPALNHYVVVYSLYAFDQGFDLYSTIQTYLYFSLTNLIQHAVRAIPLAPKDAEQVTLAALEKVYQATEIAMSLSFNDMKNNAIGLEISAMQHKYLLSKLFIS</sequence>
<dbReference type="eggNOG" id="COG0830">
    <property type="taxonomic scope" value="Bacteria"/>
</dbReference>
<keyword evidence="1 3" id="KW-0996">Nickel insertion</keyword>
<proteinExistence type="inferred from homology"/>
<dbReference type="HAMAP" id="MF_01385">
    <property type="entry name" value="UreF"/>
    <property type="match status" value="1"/>
</dbReference>
<evidence type="ECO:0000313" key="4">
    <source>
        <dbReference type="EMBL" id="GAE93400.1"/>
    </source>
</evidence>
<keyword evidence="3" id="KW-0963">Cytoplasm</keyword>
<dbReference type="PANTHER" id="PTHR33620:SF1">
    <property type="entry name" value="UREASE ACCESSORY PROTEIN F"/>
    <property type="match status" value="1"/>
</dbReference>
<dbReference type="GO" id="GO:0005737">
    <property type="term" value="C:cytoplasm"/>
    <property type="evidence" value="ECO:0007669"/>
    <property type="project" value="UniProtKB-SubCell"/>
</dbReference>
<name>W4VJ23_9BACI</name>
<gene>
    <name evidence="3" type="primary">ureF</name>
    <name evidence="4" type="ORF">JCM21714_2480</name>
</gene>
<dbReference type="EMBL" id="BAVS01000012">
    <property type="protein sequence ID" value="GAE93400.1"/>
    <property type="molecule type" value="Genomic_DNA"/>
</dbReference>
<keyword evidence="5" id="KW-1185">Reference proteome</keyword>
<dbReference type="STRING" id="1298598.JCM21714_2480"/>
<dbReference type="Gene3D" id="1.10.4190.10">
    <property type="entry name" value="Urease accessory protein UreF"/>
    <property type="match status" value="1"/>
</dbReference>
<evidence type="ECO:0000256" key="3">
    <source>
        <dbReference type="HAMAP-Rule" id="MF_01385"/>
    </source>
</evidence>
<dbReference type="Pfam" id="PF01730">
    <property type="entry name" value="UreF"/>
    <property type="match status" value="1"/>
</dbReference>
<keyword evidence="2 3" id="KW-0143">Chaperone</keyword>
<dbReference type="PIRSF" id="PIRSF009467">
    <property type="entry name" value="Ureas_acces_UreF"/>
    <property type="match status" value="1"/>
</dbReference>
<evidence type="ECO:0000256" key="2">
    <source>
        <dbReference type="ARBA" id="ARBA00023186"/>
    </source>
</evidence>
<comment type="subcellular location">
    <subcellularLocation>
        <location evidence="3">Cytoplasm</location>
    </subcellularLocation>
</comment>
<comment type="similarity">
    <text evidence="3">Belongs to the UreF family.</text>
</comment>
<organism evidence="4 5">
    <name type="scientific">Gracilibacillus boraciitolerans JCM 21714</name>
    <dbReference type="NCBI Taxonomy" id="1298598"/>
    <lineage>
        <taxon>Bacteria</taxon>
        <taxon>Bacillati</taxon>
        <taxon>Bacillota</taxon>
        <taxon>Bacilli</taxon>
        <taxon>Bacillales</taxon>
        <taxon>Bacillaceae</taxon>
        <taxon>Gracilibacillus</taxon>
    </lineage>
</organism>
<dbReference type="OrthoDB" id="9798772at2"/>
<comment type="caution">
    <text evidence="4">The sequence shown here is derived from an EMBL/GenBank/DDBJ whole genome shotgun (WGS) entry which is preliminary data.</text>
</comment>
<evidence type="ECO:0000313" key="5">
    <source>
        <dbReference type="Proteomes" id="UP000019102"/>
    </source>
</evidence>
<dbReference type="Proteomes" id="UP000019102">
    <property type="component" value="Unassembled WGS sequence"/>
</dbReference>
<dbReference type="RefSeq" id="WP_035723650.1">
    <property type="nucleotide sequence ID" value="NZ_BAVS01000012.1"/>
</dbReference>